<dbReference type="Proteomes" id="UP000198825">
    <property type="component" value="Chromosome I"/>
</dbReference>
<dbReference type="Gene3D" id="3.40.50.1000">
    <property type="entry name" value="HAD superfamily/HAD-like"/>
    <property type="match status" value="1"/>
</dbReference>
<dbReference type="InterPro" id="IPR006439">
    <property type="entry name" value="HAD-SF_hydro_IA"/>
</dbReference>
<dbReference type="OrthoDB" id="4102947at2"/>
<proteinExistence type="predicted"/>
<dbReference type="EMBL" id="LT629799">
    <property type="protein sequence ID" value="SDU96126.1"/>
    <property type="molecule type" value="Genomic_DNA"/>
</dbReference>
<dbReference type="PANTHER" id="PTHR43434:SF1">
    <property type="entry name" value="PHOSPHOGLYCOLATE PHOSPHATASE"/>
    <property type="match status" value="1"/>
</dbReference>
<keyword evidence="2" id="KW-1185">Reference proteome</keyword>
<dbReference type="STRING" id="546874.SAMN04488544_2625"/>
<dbReference type="RefSeq" id="WP_091074992.1">
    <property type="nucleotide sequence ID" value="NZ_LT629799.1"/>
</dbReference>
<accession>A0A1H2MU96</accession>
<dbReference type="InterPro" id="IPR036412">
    <property type="entry name" value="HAD-like_sf"/>
</dbReference>
<dbReference type="PANTHER" id="PTHR43434">
    <property type="entry name" value="PHOSPHOGLYCOLATE PHOSPHATASE"/>
    <property type="match status" value="1"/>
</dbReference>
<dbReference type="Gene3D" id="1.10.150.240">
    <property type="entry name" value="Putative phosphatase, domain 2"/>
    <property type="match status" value="1"/>
</dbReference>
<dbReference type="AlphaFoldDB" id="A0A1H2MU96"/>
<dbReference type="GO" id="GO:0008967">
    <property type="term" value="F:phosphoglycolate phosphatase activity"/>
    <property type="evidence" value="ECO:0007669"/>
    <property type="project" value="TreeGrafter"/>
</dbReference>
<dbReference type="SFLD" id="SFLDS00003">
    <property type="entry name" value="Haloacid_Dehalogenase"/>
    <property type="match status" value="1"/>
</dbReference>
<evidence type="ECO:0000313" key="1">
    <source>
        <dbReference type="EMBL" id="SDU96126.1"/>
    </source>
</evidence>
<sequence length="243" mass="26213">MAALPELTDVEVVLCDADGNLFPSEEPAFEASVEVTNAYFAEHGVARQYGAEELRLAATGRSYRTILAALTREHGLPDLTAEELEQLVRRERQAVTAHLRTALHPDPDVLEPLTRLAERFGLAAVSSSADDRIAACFEVTGMAGWFPPERRFSAEDSLPVPTSKPDPAIYTYALHALGLRSEQAVALEDSPTGATAAVAAGIPTVGNLQFVQAAERDERVRQLRAVGVLALVENWDELVGLLA</sequence>
<dbReference type="InterPro" id="IPR023214">
    <property type="entry name" value="HAD_sf"/>
</dbReference>
<dbReference type="GO" id="GO:0005829">
    <property type="term" value="C:cytosol"/>
    <property type="evidence" value="ECO:0007669"/>
    <property type="project" value="TreeGrafter"/>
</dbReference>
<protein>
    <submittedName>
        <fullName evidence="1">Haloacid dehalogenase superfamily, subfamily IA, variant 3 with third motif having DD or ED</fullName>
    </submittedName>
</protein>
<organism evidence="1 2">
    <name type="scientific">Microlunatus sagamiharensis</name>
    <dbReference type="NCBI Taxonomy" id="546874"/>
    <lineage>
        <taxon>Bacteria</taxon>
        <taxon>Bacillati</taxon>
        <taxon>Actinomycetota</taxon>
        <taxon>Actinomycetes</taxon>
        <taxon>Propionibacteriales</taxon>
        <taxon>Propionibacteriaceae</taxon>
        <taxon>Microlunatus</taxon>
    </lineage>
</organism>
<dbReference type="GO" id="GO:0006281">
    <property type="term" value="P:DNA repair"/>
    <property type="evidence" value="ECO:0007669"/>
    <property type="project" value="TreeGrafter"/>
</dbReference>
<dbReference type="NCBIfam" id="TIGR01509">
    <property type="entry name" value="HAD-SF-IA-v3"/>
    <property type="match status" value="1"/>
</dbReference>
<dbReference type="InterPro" id="IPR050155">
    <property type="entry name" value="HAD-like_hydrolase_sf"/>
</dbReference>
<reference evidence="2" key="1">
    <citation type="submission" date="2016-10" db="EMBL/GenBank/DDBJ databases">
        <authorList>
            <person name="Varghese N."/>
            <person name="Submissions S."/>
        </authorList>
    </citation>
    <scope>NUCLEOTIDE SEQUENCE [LARGE SCALE GENOMIC DNA]</scope>
    <source>
        <strain evidence="2">DSM 21743</strain>
    </source>
</reference>
<evidence type="ECO:0000313" key="2">
    <source>
        <dbReference type="Proteomes" id="UP000198825"/>
    </source>
</evidence>
<dbReference type="Pfam" id="PF00702">
    <property type="entry name" value="Hydrolase"/>
    <property type="match status" value="1"/>
</dbReference>
<gene>
    <name evidence="1" type="ORF">SAMN04488544_2625</name>
</gene>
<dbReference type="SUPFAM" id="SSF56784">
    <property type="entry name" value="HAD-like"/>
    <property type="match status" value="1"/>
</dbReference>
<name>A0A1H2MU96_9ACTN</name>
<dbReference type="SFLD" id="SFLDG01129">
    <property type="entry name" value="C1.5:_HAD__Beta-PGM__Phosphata"/>
    <property type="match status" value="1"/>
</dbReference>
<dbReference type="InterPro" id="IPR023198">
    <property type="entry name" value="PGP-like_dom2"/>
</dbReference>